<sequence length="256" mass="26413">MWGGGRIKTGPSDHSARGIPLWQQHLPGQQRRARSSRQESQQAGQQARQATGSIAGPWQEQTGEESREEQGPGPGSGRRKLRWRRSPKGGGGIGRSCPGSRHPPAAAGGLCPGGIQIPGAVTPANHPPSPVTCPPLQRPSARGAGGSPAHLGCEPRGGALSRGALQPGAARPVRPRGDPAAGSRAPCAPPGAAARGPCSPAPAAAPSPLPRLALGRHPPPPLPGRRDWARRCCRPRPTPPAPGVRRLAGLRTHWFG</sequence>
<feature type="compositionally biased region" description="Pro residues" evidence="1">
    <location>
        <begin position="199"/>
        <end position="209"/>
    </location>
</feature>
<feature type="compositionally biased region" description="Low complexity" evidence="1">
    <location>
        <begin position="179"/>
        <end position="198"/>
    </location>
</feature>
<keyword evidence="3" id="KW-1185">Reference proteome</keyword>
<feature type="compositionally biased region" description="Low complexity" evidence="1">
    <location>
        <begin position="95"/>
        <end position="109"/>
    </location>
</feature>
<feature type="compositionally biased region" description="Low complexity" evidence="1">
    <location>
        <begin position="38"/>
        <end position="53"/>
    </location>
</feature>
<dbReference type="EMBL" id="JAHDVG010000467">
    <property type="protein sequence ID" value="KAH1182213.1"/>
    <property type="molecule type" value="Genomic_DNA"/>
</dbReference>
<organism evidence="2 3">
    <name type="scientific">Mauremys mutica</name>
    <name type="common">yellowpond turtle</name>
    <dbReference type="NCBI Taxonomy" id="74926"/>
    <lineage>
        <taxon>Eukaryota</taxon>
        <taxon>Metazoa</taxon>
        <taxon>Chordata</taxon>
        <taxon>Craniata</taxon>
        <taxon>Vertebrata</taxon>
        <taxon>Euteleostomi</taxon>
        <taxon>Archelosauria</taxon>
        <taxon>Testudinata</taxon>
        <taxon>Testudines</taxon>
        <taxon>Cryptodira</taxon>
        <taxon>Durocryptodira</taxon>
        <taxon>Testudinoidea</taxon>
        <taxon>Geoemydidae</taxon>
        <taxon>Geoemydinae</taxon>
        <taxon>Mauremys</taxon>
    </lineage>
</organism>
<accession>A0A9D3XMZ1</accession>
<feature type="region of interest" description="Disordered" evidence="1">
    <location>
        <begin position="1"/>
        <end position="245"/>
    </location>
</feature>
<comment type="caution">
    <text evidence="2">The sequence shown here is derived from an EMBL/GenBank/DDBJ whole genome shotgun (WGS) entry which is preliminary data.</text>
</comment>
<dbReference type="AlphaFoldDB" id="A0A9D3XMZ1"/>
<evidence type="ECO:0000256" key="1">
    <source>
        <dbReference type="SAM" id="MobiDB-lite"/>
    </source>
</evidence>
<reference evidence="2" key="1">
    <citation type="submission" date="2021-09" db="EMBL/GenBank/DDBJ databases">
        <title>The genome of Mauremys mutica provides insights into the evolution of semi-aquatic lifestyle.</title>
        <authorList>
            <person name="Gong S."/>
            <person name="Gao Y."/>
        </authorList>
    </citation>
    <scope>NUCLEOTIDE SEQUENCE</scope>
    <source>
        <strain evidence="2">MM-2020</strain>
        <tissue evidence="2">Muscle</tissue>
    </source>
</reference>
<dbReference type="Proteomes" id="UP000827986">
    <property type="component" value="Unassembled WGS sequence"/>
</dbReference>
<gene>
    <name evidence="2" type="ORF">KIL84_009967</name>
</gene>
<evidence type="ECO:0000313" key="2">
    <source>
        <dbReference type="EMBL" id="KAH1182213.1"/>
    </source>
</evidence>
<feature type="compositionally biased region" description="Pro residues" evidence="1">
    <location>
        <begin position="125"/>
        <end position="137"/>
    </location>
</feature>
<protein>
    <submittedName>
        <fullName evidence="2">Uncharacterized protein</fullName>
    </submittedName>
</protein>
<evidence type="ECO:0000313" key="3">
    <source>
        <dbReference type="Proteomes" id="UP000827986"/>
    </source>
</evidence>
<proteinExistence type="predicted"/>
<name>A0A9D3XMZ1_9SAUR</name>
<feature type="compositionally biased region" description="Basic residues" evidence="1">
    <location>
        <begin position="77"/>
        <end position="87"/>
    </location>
</feature>